<keyword evidence="4" id="KW-0418">Kinase</keyword>
<dbReference type="InterPro" id="IPR013749">
    <property type="entry name" value="PM/HMP-P_kinase-1"/>
</dbReference>
<sequence length="273" mass="28845">MSATAPPVVLVFAGSDPTGGAGVTADVLTLASLGCHPAVVVTAVTAQDTTGIKQFTCTETELVIAQARAVLEDMPVAAFKIGMLGNSAVATAVAGIVEDYPDIPLILDPVQRSGRGDALADHMLDDALRSLLIPQSTLITPNSLEARALAPDADTLDACAQGLMSLGSEYVLVTGTHENTTEVIHRLYGNMRLLETFVFERLPGSYHGSGCTLASACAASLAHGLDPVNAVGEALRYTWETLKHSFRPGMGQPLPNRLYWAWEMDEPEGEDRD</sequence>
<evidence type="ECO:0000313" key="4">
    <source>
        <dbReference type="EMBL" id="BAV35038.1"/>
    </source>
</evidence>
<dbReference type="GO" id="GO:0008902">
    <property type="term" value="F:hydroxymethylpyrimidine kinase activity"/>
    <property type="evidence" value="ECO:0007669"/>
    <property type="project" value="UniProtKB-EC"/>
</dbReference>
<evidence type="ECO:0000313" key="5">
    <source>
        <dbReference type="Proteomes" id="UP000243180"/>
    </source>
</evidence>
<accession>A0A1B4XJQ3</accession>
<dbReference type="GO" id="GO:0005829">
    <property type="term" value="C:cytosol"/>
    <property type="evidence" value="ECO:0007669"/>
    <property type="project" value="TreeGrafter"/>
</dbReference>
<dbReference type="RefSeq" id="WP_096361723.1">
    <property type="nucleotide sequence ID" value="NZ_AP014879.1"/>
</dbReference>
<reference evidence="4 5" key="1">
    <citation type="submission" date="2015-05" db="EMBL/GenBank/DDBJ databases">
        <title>Complete genome sequence of a sulfur-oxidizing gammaproteobacterium strain HA5.</title>
        <authorList>
            <person name="Miura A."/>
            <person name="Kojima H."/>
            <person name="Fukui M."/>
        </authorList>
    </citation>
    <scope>NUCLEOTIDE SEQUENCE [LARGE SCALE GENOMIC DNA]</scope>
    <source>
        <strain evidence="4 5">HA5</strain>
    </source>
</reference>
<proteinExistence type="predicted"/>
<dbReference type="GO" id="GO:0008972">
    <property type="term" value="F:phosphomethylpyrimidine kinase activity"/>
    <property type="evidence" value="ECO:0007669"/>
    <property type="project" value="InterPro"/>
</dbReference>
<keyword evidence="5" id="KW-1185">Reference proteome</keyword>
<dbReference type="InParanoid" id="A0A1B4XJQ3"/>
<name>A0A1B4XJQ3_9GAMM</name>
<feature type="domain" description="Pyridoxamine kinase/Phosphomethylpyrimidine kinase" evidence="3">
    <location>
        <begin position="16"/>
        <end position="252"/>
    </location>
</feature>
<dbReference type="EC" id="2.7.1.49" evidence="2"/>
<organism evidence="4 5">
    <name type="scientific">Sulfuricaulis limicola</name>
    <dbReference type="NCBI Taxonomy" id="1620215"/>
    <lineage>
        <taxon>Bacteria</taxon>
        <taxon>Pseudomonadati</taxon>
        <taxon>Pseudomonadota</taxon>
        <taxon>Gammaproteobacteria</taxon>
        <taxon>Acidiferrobacterales</taxon>
        <taxon>Acidiferrobacteraceae</taxon>
        <taxon>Sulfuricaulis</taxon>
    </lineage>
</organism>
<dbReference type="PANTHER" id="PTHR20858:SF17">
    <property type="entry name" value="HYDROXYMETHYLPYRIMIDINE_PHOSPHOMETHYLPYRIMIDINE KINASE THI20-RELATED"/>
    <property type="match status" value="1"/>
</dbReference>
<evidence type="ECO:0000256" key="1">
    <source>
        <dbReference type="ARBA" id="ARBA00004948"/>
    </source>
</evidence>
<dbReference type="Pfam" id="PF08543">
    <property type="entry name" value="Phos_pyr_kin"/>
    <property type="match status" value="1"/>
</dbReference>
<dbReference type="GO" id="GO:0009228">
    <property type="term" value="P:thiamine biosynthetic process"/>
    <property type="evidence" value="ECO:0007669"/>
    <property type="project" value="InterPro"/>
</dbReference>
<dbReference type="CDD" id="cd01169">
    <property type="entry name" value="HMPP_kinase"/>
    <property type="match status" value="1"/>
</dbReference>
<dbReference type="GO" id="GO:0009229">
    <property type="term" value="P:thiamine diphosphate biosynthetic process"/>
    <property type="evidence" value="ECO:0007669"/>
    <property type="project" value="UniProtKB-UniPathway"/>
</dbReference>
<dbReference type="UniPathway" id="UPA00060">
    <property type="reaction ID" value="UER00138"/>
</dbReference>
<protein>
    <recommendedName>
        <fullName evidence="2">hydroxymethylpyrimidine kinase</fullName>
        <ecNumber evidence="2">2.7.1.49</ecNumber>
    </recommendedName>
</protein>
<evidence type="ECO:0000259" key="3">
    <source>
        <dbReference type="Pfam" id="PF08543"/>
    </source>
</evidence>
<keyword evidence="4" id="KW-0808">Transferase</keyword>
<dbReference type="PANTHER" id="PTHR20858">
    <property type="entry name" value="PHOSPHOMETHYLPYRIMIDINE KINASE"/>
    <property type="match status" value="1"/>
</dbReference>
<dbReference type="SUPFAM" id="SSF53613">
    <property type="entry name" value="Ribokinase-like"/>
    <property type="match status" value="1"/>
</dbReference>
<dbReference type="AlphaFoldDB" id="A0A1B4XJQ3"/>
<dbReference type="Proteomes" id="UP000243180">
    <property type="component" value="Chromosome"/>
</dbReference>
<comment type="pathway">
    <text evidence="1">Cofactor biosynthesis; thiamine diphosphate biosynthesis.</text>
</comment>
<dbReference type="FunCoup" id="A0A1B4XJQ3">
    <property type="interactions" value="467"/>
</dbReference>
<dbReference type="InterPro" id="IPR004399">
    <property type="entry name" value="HMP/HMP-P_kinase_dom"/>
</dbReference>
<gene>
    <name evidence="4" type="ORF">SCL_2761</name>
</gene>
<dbReference type="Gene3D" id="3.40.1190.20">
    <property type="match status" value="1"/>
</dbReference>
<evidence type="ECO:0000256" key="2">
    <source>
        <dbReference type="ARBA" id="ARBA00012135"/>
    </source>
</evidence>
<dbReference type="OrthoDB" id="9810880at2"/>
<dbReference type="EMBL" id="AP014879">
    <property type="protein sequence ID" value="BAV35038.1"/>
    <property type="molecule type" value="Genomic_DNA"/>
</dbReference>
<dbReference type="KEGG" id="slim:SCL_2761"/>
<dbReference type="InterPro" id="IPR029056">
    <property type="entry name" value="Ribokinase-like"/>
</dbReference>